<dbReference type="InterPro" id="IPR015424">
    <property type="entry name" value="PyrdxlP-dep_Trfase"/>
</dbReference>
<comment type="cofactor">
    <cofactor evidence="1">
        <name>pyridoxal 5'-phosphate</name>
        <dbReference type="ChEBI" id="CHEBI:597326"/>
    </cofactor>
</comment>
<dbReference type="InterPro" id="IPR045088">
    <property type="entry name" value="ALAT1/2-like"/>
</dbReference>
<dbReference type="InParanoid" id="A0A7N2N009"/>
<dbReference type="GO" id="GO:0004021">
    <property type="term" value="F:L-alanine:2-oxoglutarate aminotransferase activity"/>
    <property type="evidence" value="ECO:0007669"/>
    <property type="project" value="TreeGrafter"/>
</dbReference>
<keyword evidence="10" id="KW-1185">Reference proteome</keyword>
<protein>
    <recommendedName>
        <fullName evidence="8">Aminotransferase class I/classII large domain-containing protein</fullName>
    </recommendedName>
</protein>
<dbReference type="EMBL" id="LRBV02000011">
    <property type="status" value="NOT_ANNOTATED_CDS"/>
    <property type="molecule type" value="Genomic_DNA"/>
</dbReference>
<dbReference type="AlphaFoldDB" id="A0A7N2N009"/>
<dbReference type="PANTHER" id="PTHR11751">
    <property type="entry name" value="ALANINE AMINOTRANSFERASE"/>
    <property type="match status" value="1"/>
</dbReference>
<dbReference type="GO" id="GO:0042853">
    <property type="term" value="P:L-alanine catabolic process"/>
    <property type="evidence" value="ECO:0007669"/>
    <property type="project" value="UniProtKB-UniPathway"/>
</dbReference>
<accession>A0A7N2N009</accession>
<evidence type="ECO:0000256" key="7">
    <source>
        <dbReference type="ARBA" id="ARBA00025785"/>
    </source>
</evidence>
<dbReference type="InterPro" id="IPR015421">
    <property type="entry name" value="PyrdxlP-dep_Trfase_major"/>
</dbReference>
<evidence type="ECO:0000313" key="10">
    <source>
        <dbReference type="Proteomes" id="UP000594261"/>
    </source>
</evidence>
<comment type="similarity">
    <text evidence="7">Belongs to the class-I pyridoxal-phosphate-dependent aminotransferase family. Alanine aminotransferase subfamily.</text>
</comment>
<evidence type="ECO:0000256" key="2">
    <source>
        <dbReference type="ARBA" id="ARBA00011738"/>
    </source>
</evidence>
<dbReference type="UniPathway" id="UPA00528">
    <property type="reaction ID" value="UER00586"/>
</dbReference>
<evidence type="ECO:0000256" key="6">
    <source>
        <dbReference type="ARBA" id="ARBA00025709"/>
    </source>
</evidence>
<dbReference type="InterPro" id="IPR004839">
    <property type="entry name" value="Aminotransferase_I/II_large"/>
</dbReference>
<sequence>MVFLADPNDIFLTDGASPAAPYYLNEATGWGLEVSSLKKQFGAAKSQGIIVGALNVINPRNPTGQVPGEENQRDIAEFCRKGLVLLANETKQLDGNLPSKLEEFLNNNQGVEMVVKLGRENTNCQVILLQKIRGPILQLKPKKQQW</sequence>
<evidence type="ECO:0000256" key="4">
    <source>
        <dbReference type="ARBA" id="ARBA00022679"/>
    </source>
</evidence>
<proteinExistence type="inferred from homology"/>
<dbReference type="SUPFAM" id="SSF53383">
    <property type="entry name" value="PLP-dependent transferases"/>
    <property type="match status" value="1"/>
</dbReference>
<dbReference type="EnsemblPlants" id="QL11p047969:mrna">
    <property type="protein sequence ID" value="QL11p047969:mrna"/>
    <property type="gene ID" value="QL11p047969"/>
</dbReference>
<keyword evidence="5" id="KW-0663">Pyridoxal phosphate</keyword>
<dbReference type="PANTHER" id="PTHR11751:SF29">
    <property type="entry name" value="ALANINE TRANSAMINASE"/>
    <property type="match status" value="1"/>
</dbReference>
<keyword evidence="3" id="KW-0032">Aminotransferase</keyword>
<evidence type="ECO:0000259" key="8">
    <source>
        <dbReference type="Pfam" id="PF00155"/>
    </source>
</evidence>
<comment type="pathway">
    <text evidence="6">Photosynthesis; C4 acid pathway.</text>
</comment>
<reference evidence="9 10" key="1">
    <citation type="journal article" date="2016" name="G3 (Bethesda)">
        <title>First Draft Assembly and Annotation of the Genome of a California Endemic Oak Quercus lobata Nee (Fagaceae).</title>
        <authorList>
            <person name="Sork V.L."/>
            <person name="Fitz-Gibbon S.T."/>
            <person name="Puiu D."/>
            <person name="Crepeau M."/>
            <person name="Gugger P.F."/>
            <person name="Sherman R."/>
            <person name="Stevens K."/>
            <person name="Langley C.H."/>
            <person name="Pellegrini M."/>
            <person name="Salzberg S.L."/>
        </authorList>
    </citation>
    <scope>NUCLEOTIDE SEQUENCE [LARGE SCALE GENOMIC DNA]</scope>
    <source>
        <strain evidence="9 10">cv. SW786</strain>
    </source>
</reference>
<name>A0A7N2N009_QUELO</name>
<evidence type="ECO:0000256" key="5">
    <source>
        <dbReference type="ARBA" id="ARBA00022898"/>
    </source>
</evidence>
<dbReference type="GO" id="GO:0030170">
    <property type="term" value="F:pyridoxal phosphate binding"/>
    <property type="evidence" value="ECO:0007669"/>
    <property type="project" value="InterPro"/>
</dbReference>
<dbReference type="Gene3D" id="3.40.640.10">
    <property type="entry name" value="Type I PLP-dependent aspartate aminotransferase-like (Major domain)"/>
    <property type="match status" value="1"/>
</dbReference>
<evidence type="ECO:0000256" key="3">
    <source>
        <dbReference type="ARBA" id="ARBA00022576"/>
    </source>
</evidence>
<evidence type="ECO:0000313" key="9">
    <source>
        <dbReference type="EnsemblPlants" id="QL11p047969:mrna"/>
    </source>
</evidence>
<evidence type="ECO:0000256" key="1">
    <source>
        <dbReference type="ARBA" id="ARBA00001933"/>
    </source>
</evidence>
<keyword evidence="4" id="KW-0808">Transferase</keyword>
<dbReference type="UniPathway" id="UPA00322"/>
<dbReference type="Gramene" id="QL11p047969:mrna">
    <property type="protein sequence ID" value="QL11p047969:mrna"/>
    <property type="gene ID" value="QL11p047969"/>
</dbReference>
<feature type="domain" description="Aminotransferase class I/classII large" evidence="8">
    <location>
        <begin position="19"/>
        <end position="89"/>
    </location>
</feature>
<dbReference type="Pfam" id="PF00155">
    <property type="entry name" value="Aminotran_1_2"/>
    <property type="match status" value="1"/>
</dbReference>
<organism evidence="9 10">
    <name type="scientific">Quercus lobata</name>
    <name type="common">Valley oak</name>
    <dbReference type="NCBI Taxonomy" id="97700"/>
    <lineage>
        <taxon>Eukaryota</taxon>
        <taxon>Viridiplantae</taxon>
        <taxon>Streptophyta</taxon>
        <taxon>Embryophyta</taxon>
        <taxon>Tracheophyta</taxon>
        <taxon>Spermatophyta</taxon>
        <taxon>Magnoliopsida</taxon>
        <taxon>eudicotyledons</taxon>
        <taxon>Gunneridae</taxon>
        <taxon>Pentapetalae</taxon>
        <taxon>rosids</taxon>
        <taxon>fabids</taxon>
        <taxon>Fagales</taxon>
        <taxon>Fagaceae</taxon>
        <taxon>Quercus</taxon>
    </lineage>
</organism>
<reference evidence="9" key="2">
    <citation type="submission" date="2021-01" db="UniProtKB">
        <authorList>
            <consortium name="EnsemblPlants"/>
        </authorList>
    </citation>
    <scope>IDENTIFICATION</scope>
</reference>
<dbReference type="Proteomes" id="UP000594261">
    <property type="component" value="Chromosome 11"/>
</dbReference>
<comment type="subunit">
    <text evidence="2">Homodimer.</text>
</comment>